<accession>A0AAE4CE59</accession>
<evidence type="ECO:0000313" key="2">
    <source>
        <dbReference type="Proteomes" id="UP001183643"/>
    </source>
</evidence>
<sequence length="56" mass="5702">MGMDLGLVAMIGLGAALRSASGGPQLRGMGVRSLVTAGPVDPFFFVVVWVSRAKPG</sequence>
<dbReference type="Proteomes" id="UP001183643">
    <property type="component" value="Unassembled WGS sequence"/>
</dbReference>
<protein>
    <submittedName>
        <fullName evidence="1">Uncharacterized protein</fullName>
    </submittedName>
</protein>
<gene>
    <name evidence="1" type="ORF">J2S41_005043</name>
</gene>
<comment type="caution">
    <text evidence="1">The sequence shown here is derived from an EMBL/GenBank/DDBJ whole genome shotgun (WGS) entry which is preliminary data.</text>
</comment>
<proteinExistence type="predicted"/>
<keyword evidence="2" id="KW-1185">Reference proteome</keyword>
<name>A0AAE4CE59_9ACTN</name>
<dbReference type="EMBL" id="JAVDYB010000001">
    <property type="protein sequence ID" value="MDR7278265.1"/>
    <property type="molecule type" value="Genomic_DNA"/>
</dbReference>
<organism evidence="1 2">
    <name type="scientific">Catenuloplanes atrovinosus</name>
    <dbReference type="NCBI Taxonomy" id="137266"/>
    <lineage>
        <taxon>Bacteria</taxon>
        <taxon>Bacillati</taxon>
        <taxon>Actinomycetota</taxon>
        <taxon>Actinomycetes</taxon>
        <taxon>Micromonosporales</taxon>
        <taxon>Micromonosporaceae</taxon>
        <taxon>Catenuloplanes</taxon>
    </lineage>
</organism>
<dbReference type="AlphaFoldDB" id="A0AAE4CE59"/>
<evidence type="ECO:0000313" key="1">
    <source>
        <dbReference type="EMBL" id="MDR7278265.1"/>
    </source>
</evidence>
<reference evidence="1" key="1">
    <citation type="submission" date="2023-07" db="EMBL/GenBank/DDBJ databases">
        <title>Sequencing the genomes of 1000 actinobacteria strains.</title>
        <authorList>
            <person name="Klenk H.-P."/>
        </authorList>
    </citation>
    <scope>NUCLEOTIDE SEQUENCE</scope>
    <source>
        <strain evidence="1">DSM 44707</strain>
    </source>
</reference>